<organism evidence="3 4">
    <name type="scientific">Candidatus Tanganyikabacteria bacterium</name>
    <dbReference type="NCBI Taxonomy" id="2961651"/>
    <lineage>
        <taxon>Bacteria</taxon>
        <taxon>Bacillati</taxon>
        <taxon>Candidatus Sericytochromatia</taxon>
        <taxon>Candidatus Tanganyikabacteria</taxon>
    </lineage>
</organism>
<comment type="caution">
    <text evidence="3">The sequence shown here is derived from an EMBL/GenBank/DDBJ whole genome shotgun (WGS) entry which is preliminary data.</text>
</comment>
<dbReference type="SUPFAM" id="SSF52172">
    <property type="entry name" value="CheY-like"/>
    <property type="match status" value="1"/>
</dbReference>
<sequence>MNDSGPRKIRVLVVDDSAYMCRAIRRMVEGDPALEVVGEARDGTQCLERIAALSPDVVTLDVEMPVMDGLTALREIVAKFRTKVVMLSSLTHVGSDTALQSLELGAFDFVPKPGDSAVEIFRVAKELTAKIRAAASASASAWVSPAASPPASATASPAP</sequence>
<dbReference type="Gene3D" id="3.40.50.2300">
    <property type="match status" value="1"/>
</dbReference>
<dbReference type="CDD" id="cd17541">
    <property type="entry name" value="REC_CheB-like"/>
    <property type="match status" value="1"/>
</dbReference>
<dbReference type="GO" id="GO:0000160">
    <property type="term" value="P:phosphorelay signal transduction system"/>
    <property type="evidence" value="ECO:0007669"/>
    <property type="project" value="InterPro"/>
</dbReference>
<feature type="modified residue" description="4-aspartylphosphate" evidence="1">
    <location>
        <position position="61"/>
    </location>
</feature>
<dbReference type="PANTHER" id="PTHR42872:SF6">
    <property type="entry name" value="PROTEIN-GLUTAMATE METHYLESTERASE_PROTEIN-GLUTAMINE GLUTAMINASE"/>
    <property type="match status" value="1"/>
</dbReference>
<dbReference type="SMART" id="SM00448">
    <property type="entry name" value="REC"/>
    <property type="match status" value="1"/>
</dbReference>
<protein>
    <submittedName>
        <fullName evidence="3">Response regulator</fullName>
    </submittedName>
</protein>
<accession>A0A937X526</accession>
<feature type="domain" description="Response regulatory" evidence="2">
    <location>
        <begin position="10"/>
        <end position="127"/>
    </location>
</feature>
<dbReference type="InterPro" id="IPR001789">
    <property type="entry name" value="Sig_transdc_resp-reg_receiver"/>
</dbReference>
<dbReference type="Pfam" id="PF00072">
    <property type="entry name" value="Response_reg"/>
    <property type="match status" value="1"/>
</dbReference>
<proteinExistence type="predicted"/>
<evidence type="ECO:0000256" key="1">
    <source>
        <dbReference type="PROSITE-ProRule" id="PRU00169"/>
    </source>
</evidence>
<dbReference type="EMBL" id="VGJX01000919">
    <property type="protein sequence ID" value="MBM3276221.1"/>
    <property type="molecule type" value="Genomic_DNA"/>
</dbReference>
<evidence type="ECO:0000259" key="2">
    <source>
        <dbReference type="PROSITE" id="PS50110"/>
    </source>
</evidence>
<dbReference type="PROSITE" id="PS50110">
    <property type="entry name" value="RESPONSE_REGULATORY"/>
    <property type="match status" value="1"/>
</dbReference>
<dbReference type="PANTHER" id="PTHR42872">
    <property type="entry name" value="PROTEIN-GLUTAMATE METHYLESTERASE/PROTEIN-GLUTAMINE GLUTAMINASE"/>
    <property type="match status" value="1"/>
</dbReference>
<reference evidence="3 4" key="1">
    <citation type="submission" date="2019-03" db="EMBL/GenBank/DDBJ databases">
        <title>Lake Tanganyika Metagenome-Assembled Genomes (MAGs).</title>
        <authorList>
            <person name="Tran P."/>
        </authorList>
    </citation>
    <scope>NUCLEOTIDE SEQUENCE [LARGE SCALE GENOMIC DNA]</scope>
    <source>
        <strain evidence="3">K_DeepCast_65m_m2_236</strain>
    </source>
</reference>
<dbReference type="Proteomes" id="UP000703893">
    <property type="component" value="Unassembled WGS sequence"/>
</dbReference>
<evidence type="ECO:0000313" key="3">
    <source>
        <dbReference type="EMBL" id="MBM3276221.1"/>
    </source>
</evidence>
<gene>
    <name evidence="3" type="ORF">FJZ00_13790</name>
</gene>
<feature type="non-terminal residue" evidence="3">
    <location>
        <position position="159"/>
    </location>
</feature>
<dbReference type="InterPro" id="IPR011006">
    <property type="entry name" value="CheY-like_superfamily"/>
</dbReference>
<evidence type="ECO:0000313" key="4">
    <source>
        <dbReference type="Proteomes" id="UP000703893"/>
    </source>
</evidence>
<name>A0A937X526_9BACT</name>
<keyword evidence="1" id="KW-0597">Phosphoprotein</keyword>
<dbReference type="AlphaFoldDB" id="A0A937X526"/>